<keyword evidence="4 6" id="KW-0472">Membrane</keyword>
<feature type="domain" description="Amino acid permease/ SLC12A" evidence="7">
    <location>
        <begin position="52"/>
        <end position="545"/>
    </location>
</feature>
<feature type="transmembrane region" description="Helical" evidence="6">
    <location>
        <begin position="187"/>
        <end position="207"/>
    </location>
</feature>
<dbReference type="STRING" id="1849047.A0A3D8S0W9"/>
<gene>
    <name evidence="8" type="ORF">BP6252_04585</name>
</gene>
<dbReference type="OrthoDB" id="3900342at2759"/>
<evidence type="ECO:0000256" key="5">
    <source>
        <dbReference type="SAM" id="MobiDB-lite"/>
    </source>
</evidence>
<evidence type="ECO:0000256" key="1">
    <source>
        <dbReference type="ARBA" id="ARBA00004141"/>
    </source>
</evidence>
<evidence type="ECO:0000256" key="4">
    <source>
        <dbReference type="ARBA" id="ARBA00023136"/>
    </source>
</evidence>
<dbReference type="InterPro" id="IPR004841">
    <property type="entry name" value="AA-permease/SLC12A_dom"/>
</dbReference>
<dbReference type="GO" id="GO:0016020">
    <property type="term" value="C:membrane"/>
    <property type="evidence" value="ECO:0007669"/>
    <property type="project" value="UniProtKB-SubCell"/>
</dbReference>
<feature type="transmembrane region" description="Helical" evidence="6">
    <location>
        <begin position="118"/>
        <end position="139"/>
    </location>
</feature>
<reference evidence="8 9" key="1">
    <citation type="journal article" date="2018" name="IMA Fungus">
        <title>IMA Genome-F 9: Draft genome sequence of Annulohypoxylon stygium, Aspergillus mulundensis, Berkeleyomyces basicola (syn. Thielaviopsis basicola), Ceratocystis smalleyi, two Cercospora beticola strains, Coleophoma cylindrospora, Fusarium fracticaudum, Phialophora cf. hyalina, and Morchella septimelata.</title>
        <authorList>
            <person name="Wingfield B.D."/>
            <person name="Bills G.F."/>
            <person name="Dong Y."/>
            <person name="Huang W."/>
            <person name="Nel W.J."/>
            <person name="Swalarsk-Parry B.S."/>
            <person name="Vaghefi N."/>
            <person name="Wilken P.M."/>
            <person name="An Z."/>
            <person name="de Beer Z.W."/>
            <person name="De Vos L."/>
            <person name="Chen L."/>
            <person name="Duong T.A."/>
            <person name="Gao Y."/>
            <person name="Hammerbacher A."/>
            <person name="Kikkert J.R."/>
            <person name="Li Y."/>
            <person name="Li H."/>
            <person name="Li K."/>
            <person name="Li Q."/>
            <person name="Liu X."/>
            <person name="Ma X."/>
            <person name="Naidoo K."/>
            <person name="Pethybridge S.J."/>
            <person name="Sun J."/>
            <person name="Steenkamp E.T."/>
            <person name="van der Nest M.A."/>
            <person name="van Wyk S."/>
            <person name="Wingfield M.J."/>
            <person name="Xiong C."/>
            <person name="Yue Q."/>
            <person name="Zhang X."/>
        </authorList>
    </citation>
    <scope>NUCLEOTIDE SEQUENCE [LARGE SCALE GENOMIC DNA]</scope>
    <source>
        <strain evidence="8 9">BP6252</strain>
    </source>
</reference>
<feature type="transmembrane region" description="Helical" evidence="6">
    <location>
        <begin position="160"/>
        <end position="181"/>
    </location>
</feature>
<name>A0A3D8S0W9_9HELO</name>
<dbReference type="EMBL" id="PDLM01000004">
    <property type="protein sequence ID" value="RDW79947.1"/>
    <property type="molecule type" value="Genomic_DNA"/>
</dbReference>
<feature type="transmembrane region" description="Helical" evidence="6">
    <location>
        <begin position="434"/>
        <end position="456"/>
    </location>
</feature>
<sequence>MEHVKPQPVLSGVFEYRGEPSQSTNFSETQCGASSPQTPEPFHAVERRERRGLFLGSGRSIAAAGPGGAVICYVLMATVISSVISCLGEMTALMPVNAPVMEFPRRFLDRGVGFAVGWMYWFAYAVIAADELVAVTSTVKFRYDDGTTFLSWKVGENVDPAVWMSLFLVIVVCVNMFPVKYFGELEYIFGCIKLTFITMLIVMMLILDIMTPRSNAYYKTPIGTKYWDSPYSFFTKVYHVKNSDGDLQRNINGALGTFLGVWTTCVKGLFAYVGMDIVAATAAESKALANAESMKMAARKISLRIITLYIFAVLTASFVVPSDHPFINGGGQSVGAKSIFIIAVVEAGLPSAAHFFNAVFVFSSFTCAINSLYVASRVLHTLAIRDQTGPEFITRRLRQCRSGVPIRAVLVTGFVMLIGYMGRTGTLGERLDELASNCTVSFLIVYAIICATYLNFFKTLNDFKLYGNTSESQAASYDRNHPRYPYKSHGQWVKAAYGMTACIILLIFNGVGSFLEDPFNANKFVASYIGIPVFFLLILGYKIRKHGFNISHWRAERSDDLRNTVQVASVKRKGRLEFPDEGFTMDNARELAAWLWVWVK</sequence>
<keyword evidence="9" id="KW-1185">Reference proteome</keyword>
<dbReference type="AlphaFoldDB" id="A0A3D8S0W9"/>
<dbReference type="Pfam" id="PF00324">
    <property type="entry name" value="AA_permease"/>
    <property type="match status" value="1"/>
</dbReference>
<dbReference type="Gene3D" id="1.20.1740.10">
    <property type="entry name" value="Amino acid/polyamine transporter I"/>
    <property type="match status" value="1"/>
</dbReference>
<dbReference type="Proteomes" id="UP000256645">
    <property type="component" value="Unassembled WGS sequence"/>
</dbReference>
<feature type="transmembrane region" description="Helical" evidence="6">
    <location>
        <begin position="495"/>
        <end position="515"/>
    </location>
</feature>
<dbReference type="PANTHER" id="PTHR43341">
    <property type="entry name" value="AMINO ACID PERMEASE"/>
    <property type="match status" value="1"/>
</dbReference>
<feature type="transmembrane region" description="Helical" evidence="6">
    <location>
        <begin position="521"/>
        <end position="541"/>
    </location>
</feature>
<feature type="transmembrane region" description="Helical" evidence="6">
    <location>
        <begin position="60"/>
        <end position="84"/>
    </location>
</feature>
<dbReference type="PANTHER" id="PTHR43341:SF35">
    <property type="entry name" value="ACID TRANSPORTER, PUTATIVE-RELATED"/>
    <property type="match status" value="1"/>
</dbReference>
<comment type="caution">
    <text evidence="8">The sequence shown here is derived from an EMBL/GenBank/DDBJ whole genome shotgun (WGS) entry which is preliminary data.</text>
</comment>
<protein>
    <recommendedName>
        <fullName evidence="7">Amino acid permease/ SLC12A domain-containing protein</fullName>
    </recommendedName>
</protein>
<comment type="subcellular location">
    <subcellularLocation>
        <location evidence="1">Membrane</location>
        <topology evidence="1">Multi-pass membrane protein</topology>
    </subcellularLocation>
</comment>
<evidence type="ECO:0000256" key="2">
    <source>
        <dbReference type="ARBA" id="ARBA00022692"/>
    </source>
</evidence>
<evidence type="ECO:0000256" key="6">
    <source>
        <dbReference type="SAM" id="Phobius"/>
    </source>
</evidence>
<feature type="transmembrane region" description="Helical" evidence="6">
    <location>
        <begin position="404"/>
        <end position="422"/>
    </location>
</feature>
<evidence type="ECO:0000313" key="8">
    <source>
        <dbReference type="EMBL" id="RDW79947.1"/>
    </source>
</evidence>
<feature type="transmembrane region" description="Helical" evidence="6">
    <location>
        <begin position="301"/>
        <end position="320"/>
    </location>
</feature>
<proteinExistence type="predicted"/>
<dbReference type="GO" id="GO:0015171">
    <property type="term" value="F:amino acid transmembrane transporter activity"/>
    <property type="evidence" value="ECO:0007669"/>
    <property type="project" value="TreeGrafter"/>
</dbReference>
<evidence type="ECO:0000313" key="9">
    <source>
        <dbReference type="Proteomes" id="UP000256645"/>
    </source>
</evidence>
<evidence type="ECO:0000256" key="3">
    <source>
        <dbReference type="ARBA" id="ARBA00022989"/>
    </source>
</evidence>
<keyword evidence="2 6" id="KW-0812">Transmembrane</keyword>
<organism evidence="8 9">
    <name type="scientific">Coleophoma cylindrospora</name>
    <dbReference type="NCBI Taxonomy" id="1849047"/>
    <lineage>
        <taxon>Eukaryota</taxon>
        <taxon>Fungi</taxon>
        <taxon>Dikarya</taxon>
        <taxon>Ascomycota</taxon>
        <taxon>Pezizomycotina</taxon>
        <taxon>Leotiomycetes</taxon>
        <taxon>Helotiales</taxon>
        <taxon>Dermateaceae</taxon>
        <taxon>Coleophoma</taxon>
    </lineage>
</organism>
<dbReference type="PIRSF" id="PIRSF006060">
    <property type="entry name" value="AA_transporter"/>
    <property type="match status" value="1"/>
</dbReference>
<feature type="transmembrane region" description="Helical" evidence="6">
    <location>
        <begin position="355"/>
        <end position="375"/>
    </location>
</feature>
<feature type="compositionally biased region" description="Polar residues" evidence="5">
    <location>
        <begin position="20"/>
        <end position="37"/>
    </location>
</feature>
<dbReference type="InterPro" id="IPR050524">
    <property type="entry name" value="APC_YAT"/>
</dbReference>
<accession>A0A3D8S0W9</accession>
<feature type="region of interest" description="Disordered" evidence="5">
    <location>
        <begin position="18"/>
        <end position="41"/>
    </location>
</feature>
<evidence type="ECO:0000259" key="7">
    <source>
        <dbReference type="Pfam" id="PF00324"/>
    </source>
</evidence>
<keyword evidence="3 6" id="KW-1133">Transmembrane helix</keyword>